<dbReference type="EMBL" id="QPIG01000002">
    <property type="protein sequence ID" value="RCU57625.1"/>
    <property type="molecule type" value="Genomic_DNA"/>
</dbReference>
<protein>
    <submittedName>
        <fullName evidence="2">Isochorismate synthase</fullName>
    </submittedName>
</protein>
<dbReference type="Gene3D" id="3.60.120.10">
    <property type="entry name" value="Anthranilate synthase"/>
    <property type="match status" value="1"/>
</dbReference>
<organism evidence="2 3">
    <name type="scientific">Oceanihabitans sediminis</name>
    <dbReference type="NCBI Taxonomy" id="1812012"/>
    <lineage>
        <taxon>Bacteria</taxon>
        <taxon>Pseudomonadati</taxon>
        <taxon>Bacteroidota</taxon>
        <taxon>Flavobacteriia</taxon>
        <taxon>Flavobacteriales</taxon>
        <taxon>Flavobacteriaceae</taxon>
        <taxon>Oceanihabitans</taxon>
    </lineage>
</organism>
<dbReference type="PANTHER" id="PTHR42839:SF2">
    <property type="entry name" value="ISOCHORISMATE SYNTHASE ENTC"/>
    <property type="match status" value="1"/>
</dbReference>
<dbReference type="SUPFAM" id="SSF56322">
    <property type="entry name" value="ADC synthase"/>
    <property type="match status" value="1"/>
</dbReference>
<gene>
    <name evidence="2" type="ORF">DU428_07475</name>
</gene>
<keyword evidence="3" id="KW-1185">Reference proteome</keyword>
<proteinExistence type="predicted"/>
<dbReference type="AlphaFoldDB" id="A0A368P6V6"/>
<reference evidence="2 3" key="1">
    <citation type="submission" date="2018-07" db="EMBL/GenBank/DDBJ databases">
        <title>Oceanihabitans testaceum sp. nov., isolated from marine sediment.</title>
        <authorList>
            <person name="Li C.-M."/>
        </authorList>
    </citation>
    <scope>NUCLEOTIDE SEQUENCE [LARGE SCALE GENOMIC DNA]</scope>
    <source>
        <strain evidence="2 3">S9-10</strain>
    </source>
</reference>
<accession>A0A368P6V6</accession>
<dbReference type="RefSeq" id="WP_113966001.1">
    <property type="nucleotide sequence ID" value="NZ_JAWVXR010000002.1"/>
</dbReference>
<dbReference type="PANTHER" id="PTHR42839">
    <property type="entry name" value="ISOCHORISMATE SYNTHASE ENTC"/>
    <property type="match status" value="1"/>
</dbReference>
<comment type="caution">
    <text evidence="2">The sequence shown here is derived from an EMBL/GenBank/DDBJ whole genome shotgun (WGS) entry which is preliminary data.</text>
</comment>
<evidence type="ECO:0000259" key="1">
    <source>
        <dbReference type="Pfam" id="PF00425"/>
    </source>
</evidence>
<sequence length="375" mass="42611">MGFTDFFDKVQKHLQAALPFVVYKKPNVSDIQVLLQKDNKLYTTEDYSESGFVFAPFNDQEVSVLLPLEACEVLKTKYELTSEVLNATPSEKEVIPSAEKREEHIALVQNGVNAINNKELQKVVLSRCEALNISEENPLETFKRLLYNYPTAFVYCWFHPKVGLWLGATPETLISISNNRFKTMSLAGTQKYHGTEDVIWQEKEKEEQQIVTDFIVSSLEPLVKSIQVSKTQTARAGSLLHLKTAISGTIDTQDSYLKEVLKAIHPTPAVCGFPKEKAKQYILKNENYHREFYSGFLGELNLKESQTRNTNRRNVENNAYATIKTVTNLFVNLRCMQLKDKQALLYVGGGITGDSVPENEWQETVNKTQTIKKVL</sequence>
<evidence type="ECO:0000313" key="2">
    <source>
        <dbReference type="EMBL" id="RCU57625.1"/>
    </source>
</evidence>
<dbReference type="Pfam" id="PF00425">
    <property type="entry name" value="Chorismate_bind"/>
    <property type="match status" value="1"/>
</dbReference>
<evidence type="ECO:0000313" key="3">
    <source>
        <dbReference type="Proteomes" id="UP000252249"/>
    </source>
</evidence>
<dbReference type="OrthoDB" id="9806579at2"/>
<dbReference type="InterPro" id="IPR005801">
    <property type="entry name" value="ADC_synthase"/>
</dbReference>
<name>A0A368P6V6_9FLAO</name>
<dbReference type="InterPro" id="IPR015890">
    <property type="entry name" value="Chorismate_C"/>
</dbReference>
<feature type="domain" description="Chorismate-utilising enzyme C-terminal" evidence="1">
    <location>
        <begin position="101"/>
        <end position="367"/>
    </location>
</feature>
<dbReference type="Proteomes" id="UP000252249">
    <property type="component" value="Unassembled WGS sequence"/>
</dbReference>